<dbReference type="EMBL" id="CM037625">
    <property type="protein sequence ID" value="KAH7998635.1"/>
    <property type="molecule type" value="Genomic_DNA"/>
</dbReference>
<proteinExistence type="predicted"/>
<gene>
    <name evidence="1" type="ORF">K3G42_018610</name>
</gene>
<organism evidence="1 2">
    <name type="scientific">Sphaerodactylus townsendi</name>
    <dbReference type="NCBI Taxonomy" id="933632"/>
    <lineage>
        <taxon>Eukaryota</taxon>
        <taxon>Metazoa</taxon>
        <taxon>Chordata</taxon>
        <taxon>Craniata</taxon>
        <taxon>Vertebrata</taxon>
        <taxon>Euteleostomi</taxon>
        <taxon>Lepidosauria</taxon>
        <taxon>Squamata</taxon>
        <taxon>Bifurcata</taxon>
        <taxon>Gekkota</taxon>
        <taxon>Sphaerodactylidae</taxon>
        <taxon>Sphaerodactylus</taxon>
    </lineage>
</organism>
<accession>A0ACB8F0Z3</accession>
<name>A0ACB8F0Z3_9SAUR</name>
<protein>
    <submittedName>
        <fullName evidence="1">Uncharacterized protein</fullName>
    </submittedName>
</protein>
<sequence>MSSEPQPVGEVAATDQGCPIPVDLKGTLDSASDQAEGPRILLGTVADGEAPTPGGFLGSINQFMTAPLDGLQGVTLRRHRAARRKGPIHRKQKPGSCFNCRRRPGIWRERSIAGSCARGNGISSTCKRPSPRLAKWPLLLEMEWLGHQLPRRQHLLSQLSRLWFQPPLLFQYLFSSPSRLRFQPQLLYRLQSSLFNQDPLQRQYRLNQFQYQASRLSSRALEGSPCRLLHLLHYRFCL</sequence>
<keyword evidence="2" id="KW-1185">Reference proteome</keyword>
<reference evidence="1" key="1">
    <citation type="submission" date="2021-08" db="EMBL/GenBank/DDBJ databases">
        <title>The first chromosome-level gecko genome reveals the dynamic sex chromosomes of Neotropical dwarf geckos (Sphaerodactylidae: Sphaerodactylus).</title>
        <authorList>
            <person name="Pinto B.J."/>
            <person name="Keating S.E."/>
            <person name="Gamble T."/>
        </authorList>
    </citation>
    <scope>NUCLEOTIDE SEQUENCE</scope>
    <source>
        <strain evidence="1">TG3544</strain>
    </source>
</reference>
<comment type="caution">
    <text evidence="1">The sequence shown here is derived from an EMBL/GenBank/DDBJ whole genome shotgun (WGS) entry which is preliminary data.</text>
</comment>
<dbReference type="Proteomes" id="UP000827872">
    <property type="component" value="Linkage Group LG12"/>
</dbReference>
<evidence type="ECO:0000313" key="1">
    <source>
        <dbReference type="EMBL" id="KAH7998635.1"/>
    </source>
</evidence>
<evidence type="ECO:0000313" key="2">
    <source>
        <dbReference type="Proteomes" id="UP000827872"/>
    </source>
</evidence>